<proteinExistence type="predicted"/>
<dbReference type="Gene3D" id="1.10.10.10">
    <property type="entry name" value="Winged helix-like DNA-binding domain superfamily/Winged helix DNA-binding domain"/>
    <property type="match status" value="1"/>
</dbReference>
<dbReference type="Proteomes" id="UP000263833">
    <property type="component" value="Unassembled WGS sequence"/>
</dbReference>
<dbReference type="InterPro" id="IPR030489">
    <property type="entry name" value="TR_Rrf2-type_CS"/>
</dbReference>
<dbReference type="GO" id="GO:0005829">
    <property type="term" value="C:cytosol"/>
    <property type="evidence" value="ECO:0007669"/>
    <property type="project" value="TreeGrafter"/>
</dbReference>
<dbReference type="NCBIfam" id="TIGR00738">
    <property type="entry name" value="rrf2_super"/>
    <property type="match status" value="1"/>
</dbReference>
<keyword evidence="2" id="KW-1185">Reference proteome</keyword>
<organism evidence="1 2">
    <name type="scientific">Sphingorhabdus pulchriflava</name>
    <dbReference type="NCBI Taxonomy" id="2292257"/>
    <lineage>
        <taxon>Bacteria</taxon>
        <taxon>Pseudomonadati</taxon>
        <taxon>Pseudomonadota</taxon>
        <taxon>Alphaproteobacteria</taxon>
        <taxon>Sphingomonadales</taxon>
        <taxon>Sphingomonadaceae</taxon>
        <taxon>Sphingorhabdus</taxon>
    </lineage>
</organism>
<accession>A0A371B6P8</accession>
<sequence>MNKGVEWAVHACALLAPLGAGRGLSLAALADYHGVPLPYMAKQMQLLSKAGIVRTSRGHTGGYALARPPQEISLWDIKQAVDGSAPAFRCTEIRQKGPCAVPRADCRAPCAIAAAFSRAENAYRDLLRAIRLSDILSDVTGEGNAQHMLGMLRWYEANVTVLPEKKPKAPAS</sequence>
<dbReference type="Pfam" id="PF02082">
    <property type="entry name" value="Rrf2"/>
    <property type="match status" value="1"/>
</dbReference>
<dbReference type="PANTHER" id="PTHR33221">
    <property type="entry name" value="WINGED HELIX-TURN-HELIX TRANSCRIPTIONAL REGULATOR, RRF2 FAMILY"/>
    <property type="match status" value="1"/>
</dbReference>
<dbReference type="InterPro" id="IPR036390">
    <property type="entry name" value="WH_DNA-bd_sf"/>
</dbReference>
<dbReference type="SUPFAM" id="SSF46785">
    <property type="entry name" value="Winged helix' DNA-binding domain"/>
    <property type="match status" value="1"/>
</dbReference>
<evidence type="ECO:0000313" key="2">
    <source>
        <dbReference type="Proteomes" id="UP000263833"/>
    </source>
</evidence>
<dbReference type="PROSITE" id="PS51197">
    <property type="entry name" value="HTH_RRF2_2"/>
    <property type="match status" value="1"/>
</dbReference>
<reference evidence="2" key="1">
    <citation type="submission" date="2018-08" db="EMBL/GenBank/DDBJ databases">
        <authorList>
            <person name="Kim S.-J."/>
            <person name="Jung G.-Y."/>
        </authorList>
    </citation>
    <scope>NUCLEOTIDE SEQUENCE [LARGE SCALE GENOMIC DNA]</scope>
    <source>
        <strain evidence="2">GY_G</strain>
    </source>
</reference>
<name>A0A371B6P8_9SPHN</name>
<dbReference type="EMBL" id="QRGP01000002">
    <property type="protein sequence ID" value="RDV03071.1"/>
    <property type="molecule type" value="Genomic_DNA"/>
</dbReference>
<dbReference type="InterPro" id="IPR000944">
    <property type="entry name" value="Tscrpt_reg_Rrf2"/>
</dbReference>
<dbReference type="PROSITE" id="PS01332">
    <property type="entry name" value="HTH_RRF2_1"/>
    <property type="match status" value="1"/>
</dbReference>
<dbReference type="OrthoDB" id="9808360at2"/>
<protein>
    <submittedName>
        <fullName evidence="1">Rrf2 family transcriptional regulator</fullName>
    </submittedName>
</protein>
<dbReference type="PANTHER" id="PTHR33221:SF13">
    <property type="entry name" value="TRANSCRIPTIONAL REGULATOR-RELATED"/>
    <property type="match status" value="1"/>
</dbReference>
<comment type="caution">
    <text evidence="1">The sequence shown here is derived from an EMBL/GenBank/DDBJ whole genome shotgun (WGS) entry which is preliminary data.</text>
</comment>
<dbReference type="AlphaFoldDB" id="A0A371B6P8"/>
<dbReference type="InterPro" id="IPR036388">
    <property type="entry name" value="WH-like_DNA-bd_sf"/>
</dbReference>
<evidence type="ECO:0000313" key="1">
    <source>
        <dbReference type="EMBL" id="RDV03071.1"/>
    </source>
</evidence>
<gene>
    <name evidence="1" type="ORF">DXH95_12450</name>
</gene>
<dbReference type="GO" id="GO:0003700">
    <property type="term" value="F:DNA-binding transcription factor activity"/>
    <property type="evidence" value="ECO:0007669"/>
    <property type="project" value="TreeGrafter"/>
</dbReference>